<dbReference type="EMBL" id="AP018738">
    <property type="protein sequence ID" value="BBE49736.1"/>
    <property type="molecule type" value="Genomic_DNA"/>
</dbReference>
<feature type="region of interest" description="Disordered" evidence="1">
    <location>
        <begin position="116"/>
        <end position="136"/>
    </location>
</feature>
<reference evidence="2 3" key="1">
    <citation type="submission" date="2018-06" db="EMBL/GenBank/DDBJ databases">
        <title>OYT1 Genome Sequencing.</title>
        <authorList>
            <person name="Kato S."/>
            <person name="Itoh T."/>
            <person name="Ohkuma M."/>
        </authorList>
    </citation>
    <scope>NUCLEOTIDE SEQUENCE [LARGE SCALE GENOMIC DNA]</scope>
    <source>
        <strain evidence="2 3">OYT1</strain>
    </source>
</reference>
<feature type="compositionally biased region" description="Low complexity" evidence="1">
    <location>
        <begin position="35"/>
        <end position="46"/>
    </location>
</feature>
<evidence type="ECO:0000313" key="3">
    <source>
        <dbReference type="Proteomes" id="UP000033070"/>
    </source>
</evidence>
<evidence type="ECO:0000256" key="1">
    <source>
        <dbReference type="SAM" id="MobiDB-lite"/>
    </source>
</evidence>
<gene>
    <name evidence="2" type="ORF">OYT1_ch0161</name>
</gene>
<dbReference type="STRING" id="1188319.OYT1_00592"/>
<dbReference type="KEGG" id="fam:OYT1_ch0161"/>
<name>A0A2Z6G8D9_9PROT</name>
<organism evidence="2 3">
    <name type="scientific">Ferriphaselus amnicola</name>
    <dbReference type="NCBI Taxonomy" id="1188319"/>
    <lineage>
        <taxon>Bacteria</taxon>
        <taxon>Pseudomonadati</taxon>
        <taxon>Pseudomonadota</taxon>
        <taxon>Betaproteobacteria</taxon>
        <taxon>Nitrosomonadales</taxon>
        <taxon>Gallionellaceae</taxon>
        <taxon>Ferriphaselus</taxon>
    </lineage>
</organism>
<feature type="region of interest" description="Disordered" evidence="1">
    <location>
        <begin position="32"/>
        <end position="99"/>
    </location>
</feature>
<dbReference type="Proteomes" id="UP000033070">
    <property type="component" value="Chromosome"/>
</dbReference>
<dbReference type="AlphaFoldDB" id="A0A2Z6G8D9"/>
<sequence length="163" mass="17844">MLKIELMPIVRVQGRKALPCRRRFVGCLLPKGSRAKATSRSSQSASGGAGGAIQYERAPARSRAPQRPVLNGGEAPRPTSARMPFRAPHLQGEAEGQEEQACRSLLTLRLTVRERRSRYASSRGSASSRSTLTEPDPSRVCIANQCVSENMLLNLSRRQMSGR</sequence>
<evidence type="ECO:0000313" key="2">
    <source>
        <dbReference type="EMBL" id="BBE49736.1"/>
    </source>
</evidence>
<proteinExistence type="predicted"/>
<keyword evidence="3" id="KW-1185">Reference proteome</keyword>
<protein>
    <submittedName>
        <fullName evidence="2">Uncharacterized protein</fullName>
    </submittedName>
</protein>
<accession>A0A2Z6G8D9</accession>
<feature type="compositionally biased region" description="Low complexity" evidence="1">
    <location>
        <begin position="119"/>
        <end position="130"/>
    </location>
</feature>